<comment type="subcellular location">
    <subcellularLocation>
        <location evidence="1">Nucleus</location>
    </subcellularLocation>
</comment>
<evidence type="ECO:0000256" key="4">
    <source>
        <dbReference type="ARBA" id="ARBA00023163"/>
    </source>
</evidence>
<dbReference type="InterPro" id="IPR051089">
    <property type="entry name" value="prtT"/>
</dbReference>
<keyword evidence="2" id="KW-0805">Transcription regulation</keyword>
<dbReference type="EMBL" id="ML996094">
    <property type="protein sequence ID" value="KAF2148174.1"/>
    <property type="molecule type" value="Genomic_DNA"/>
</dbReference>
<sequence>MIFVRRRKLGHRDSESGPPHQLVSGGHFSALPTFQSHIAARSMSTIRSTAYGRCCFECSQAKLKCVFLGQNLSCERCARLGLSCVQPTRKRKRRGHGGGAPRSVERAAARTPTSTSNANSERHSPYTPPSLLEYVPQDNRSQTLLTAHIGDPTSSRLAFVNKKIIGVGIDDARANEYLSTFRTVHTAYFPFVNIPPGLSAKNLQISRPHLFLAVMTTGPLAIPQQLLLAEIFRNEIAQAMAVQSHKSVDLLLAILTYMQWFSHHARTETTGGLKSVLSLWSQMAISLVYDLNFNKPLSNDFCHPFGIKQIPVPERNLSLEEMRATLACFLVTSSISVYLQKIDALRWTDHMQCYMDELKNREECPGDALLLRAVRMQLVIEQASLHIWYESTLQGTTQPLVGTAYFTRSLDTDLVNAKKEHNIGLEHSCISLLHQHATELAVAEIALSCCNSGATLENYYRQKYLLAATEAAKNWLLAFFEFKPEEHVRFPFSLHAPIIRCMMFLLRNATSLELGDEAERTTEKTYLIQTLDRLIENLDRCIMTLGIVEGNDIYSRHRGFWVNTRNHWLPRLSSQPDITMDTQYVESSTTDDFLFQDLYGLDFLENWTV</sequence>
<feature type="region of interest" description="Disordered" evidence="6">
    <location>
        <begin position="88"/>
        <end position="133"/>
    </location>
</feature>
<dbReference type="PANTHER" id="PTHR31845:SF32">
    <property type="entry name" value="MISCELLANEOUS ZN(II)2CYS6 TRANSCRIPTION FACTOR (EUROFUNG)-RELATED"/>
    <property type="match status" value="1"/>
</dbReference>
<keyword evidence="3" id="KW-0238">DNA-binding</keyword>
<evidence type="ECO:0000313" key="8">
    <source>
        <dbReference type="Proteomes" id="UP000799439"/>
    </source>
</evidence>
<organism evidence="7 8">
    <name type="scientific">Myriangium duriaei CBS 260.36</name>
    <dbReference type="NCBI Taxonomy" id="1168546"/>
    <lineage>
        <taxon>Eukaryota</taxon>
        <taxon>Fungi</taxon>
        <taxon>Dikarya</taxon>
        <taxon>Ascomycota</taxon>
        <taxon>Pezizomycotina</taxon>
        <taxon>Dothideomycetes</taxon>
        <taxon>Dothideomycetidae</taxon>
        <taxon>Myriangiales</taxon>
        <taxon>Myriangiaceae</taxon>
        <taxon>Myriangium</taxon>
    </lineage>
</organism>
<dbReference type="PANTHER" id="PTHR31845">
    <property type="entry name" value="FINGER DOMAIN PROTEIN, PUTATIVE-RELATED"/>
    <property type="match status" value="1"/>
</dbReference>
<evidence type="ECO:0008006" key="9">
    <source>
        <dbReference type="Google" id="ProtNLM"/>
    </source>
</evidence>
<evidence type="ECO:0000256" key="3">
    <source>
        <dbReference type="ARBA" id="ARBA00023125"/>
    </source>
</evidence>
<evidence type="ECO:0000256" key="1">
    <source>
        <dbReference type="ARBA" id="ARBA00004123"/>
    </source>
</evidence>
<dbReference type="GO" id="GO:0000976">
    <property type="term" value="F:transcription cis-regulatory region binding"/>
    <property type="evidence" value="ECO:0007669"/>
    <property type="project" value="TreeGrafter"/>
</dbReference>
<dbReference type="GO" id="GO:0005634">
    <property type="term" value="C:nucleus"/>
    <property type="evidence" value="ECO:0007669"/>
    <property type="project" value="UniProtKB-SubCell"/>
</dbReference>
<dbReference type="InterPro" id="IPR036864">
    <property type="entry name" value="Zn2-C6_fun-type_DNA-bd_sf"/>
</dbReference>
<gene>
    <name evidence="7" type="ORF">K461DRAFT_69617</name>
</gene>
<evidence type="ECO:0000256" key="6">
    <source>
        <dbReference type="SAM" id="MobiDB-lite"/>
    </source>
</evidence>
<reference evidence="7" key="1">
    <citation type="journal article" date="2020" name="Stud. Mycol.">
        <title>101 Dothideomycetes genomes: a test case for predicting lifestyles and emergence of pathogens.</title>
        <authorList>
            <person name="Haridas S."/>
            <person name="Albert R."/>
            <person name="Binder M."/>
            <person name="Bloem J."/>
            <person name="Labutti K."/>
            <person name="Salamov A."/>
            <person name="Andreopoulos B."/>
            <person name="Baker S."/>
            <person name="Barry K."/>
            <person name="Bills G."/>
            <person name="Bluhm B."/>
            <person name="Cannon C."/>
            <person name="Castanera R."/>
            <person name="Culley D."/>
            <person name="Daum C."/>
            <person name="Ezra D."/>
            <person name="Gonzalez J."/>
            <person name="Henrissat B."/>
            <person name="Kuo A."/>
            <person name="Liang C."/>
            <person name="Lipzen A."/>
            <person name="Lutzoni F."/>
            <person name="Magnuson J."/>
            <person name="Mondo S."/>
            <person name="Nolan M."/>
            <person name="Ohm R."/>
            <person name="Pangilinan J."/>
            <person name="Park H.-J."/>
            <person name="Ramirez L."/>
            <person name="Alfaro M."/>
            <person name="Sun H."/>
            <person name="Tritt A."/>
            <person name="Yoshinaga Y."/>
            <person name="Zwiers L.-H."/>
            <person name="Turgeon B."/>
            <person name="Goodwin S."/>
            <person name="Spatafora J."/>
            <person name="Crous P."/>
            <person name="Grigoriev I."/>
        </authorList>
    </citation>
    <scope>NUCLEOTIDE SEQUENCE</scope>
    <source>
        <strain evidence="7">CBS 260.36</strain>
    </source>
</reference>
<dbReference type="Proteomes" id="UP000799439">
    <property type="component" value="Unassembled WGS sequence"/>
</dbReference>
<name>A0A9P4IWJ5_9PEZI</name>
<keyword evidence="8" id="KW-1185">Reference proteome</keyword>
<dbReference type="GO" id="GO:0008270">
    <property type="term" value="F:zinc ion binding"/>
    <property type="evidence" value="ECO:0007669"/>
    <property type="project" value="InterPro"/>
</dbReference>
<dbReference type="OrthoDB" id="1600564at2759"/>
<keyword evidence="4" id="KW-0804">Transcription</keyword>
<keyword evidence="5" id="KW-0539">Nucleus</keyword>
<dbReference type="GO" id="GO:0000981">
    <property type="term" value="F:DNA-binding transcription factor activity, RNA polymerase II-specific"/>
    <property type="evidence" value="ECO:0007669"/>
    <property type="project" value="InterPro"/>
</dbReference>
<protein>
    <recommendedName>
        <fullName evidence="9">Zn(2)-C6 fungal-type domain-containing protein</fullName>
    </recommendedName>
</protein>
<comment type="caution">
    <text evidence="7">The sequence shown here is derived from an EMBL/GenBank/DDBJ whole genome shotgun (WGS) entry which is preliminary data.</text>
</comment>
<dbReference type="SUPFAM" id="SSF57701">
    <property type="entry name" value="Zn2/Cys6 DNA-binding domain"/>
    <property type="match status" value="1"/>
</dbReference>
<proteinExistence type="predicted"/>
<accession>A0A9P4IWJ5</accession>
<evidence type="ECO:0000313" key="7">
    <source>
        <dbReference type="EMBL" id="KAF2148174.1"/>
    </source>
</evidence>
<evidence type="ECO:0000256" key="5">
    <source>
        <dbReference type="ARBA" id="ARBA00023242"/>
    </source>
</evidence>
<evidence type="ECO:0000256" key="2">
    <source>
        <dbReference type="ARBA" id="ARBA00023015"/>
    </source>
</evidence>
<dbReference type="AlphaFoldDB" id="A0A9P4IWJ5"/>